<evidence type="ECO:0000313" key="2">
    <source>
        <dbReference type="EMBL" id="RHD58510.1"/>
    </source>
</evidence>
<gene>
    <name evidence="2" type="ORF">DW789_01500</name>
</gene>
<organism evidence="2 3">
    <name type="scientific">Phocaeicola plebeius</name>
    <dbReference type="NCBI Taxonomy" id="310297"/>
    <lineage>
        <taxon>Bacteria</taxon>
        <taxon>Pseudomonadati</taxon>
        <taxon>Bacteroidota</taxon>
        <taxon>Bacteroidia</taxon>
        <taxon>Bacteroidales</taxon>
        <taxon>Bacteroidaceae</taxon>
        <taxon>Phocaeicola</taxon>
    </lineage>
</organism>
<evidence type="ECO:0000256" key="1">
    <source>
        <dbReference type="SAM" id="SignalP"/>
    </source>
</evidence>
<keyword evidence="1" id="KW-0732">Signal</keyword>
<comment type="caution">
    <text evidence="2">The sequence shown here is derived from an EMBL/GenBank/DDBJ whole genome shotgun (WGS) entry which is preliminary data.</text>
</comment>
<dbReference type="SUPFAM" id="SSF56935">
    <property type="entry name" value="Porins"/>
    <property type="match status" value="1"/>
</dbReference>
<evidence type="ECO:0008006" key="4">
    <source>
        <dbReference type="Google" id="ProtNLM"/>
    </source>
</evidence>
<dbReference type="EMBL" id="QSJG01000002">
    <property type="protein sequence ID" value="RHD58510.1"/>
    <property type="molecule type" value="Genomic_DNA"/>
</dbReference>
<dbReference type="Proteomes" id="UP000284361">
    <property type="component" value="Unassembled WGS sequence"/>
</dbReference>
<feature type="signal peptide" evidence="1">
    <location>
        <begin position="1"/>
        <end position="21"/>
    </location>
</feature>
<feature type="chain" id="PRO_5019264967" description="TonB-dependent receptor" evidence="1">
    <location>
        <begin position="22"/>
        <end position="537"/>
    </location>
</feature>
<name>A0A414G1S3_9BACT</name>
<evidence type="ECO:0000313" key="3">
    <source>
        <dbReference type="Proteomes" id="UP000284361"/>
    </source>
</evidence>
<protein>
    <recommendedName>
        <fullName evidence="4">TonB-dependent receptor</fullName>
    </recommendedName>
</protein>
<dbReference type="Gene3D" id="2.40.160.60">
    <property type="entry name" value="Outer membrane protein transport protein (OMPP1/FadL/TodX)"/>
    <property type="match status" value="1"/>
</dbReference>
<sequence>MKRKYMYAMACSLMCSAQAMAQNAYDAARYAGDELNGTARFVGMGGAMGALGADISTIGTNPAGIGLFRGHDLSASFGMNSTKAESDFGGEKMNDKRNKASFDQIGFVYSTKIGNRTTLRYLNFGFNYHKSRNFNRMFAAGGMLNGLSQTQQMANMVGGTIFSIDEINNIYNYGMEGHSNLSNPYNNVNYPYLGVMGIRTGLVGVGTFDDGKGGTYQLPIGWNGNSSGFRSREEGGINQYDFNVAFNVEDRMYFGITLGVNDVDYTRSTYYTEDLYDGSHSGFYELRNLYRTEGSGINLKLGAIFRPIEESPFRFSFAIHTPTWYSLTDIYSSEIYSELNYNYENEDDNKQFKANERTIDYAGESVQDYRLVTPWKFNVSAGTTLGGIMALGAEYEYANFGSSRLYYNDGTPMENQNEYTKSTLKGQHTLRLGMETRISSAFSVRAGYNYSTSVYKDGAYKSLNANDMRTDTEYANDLARNTVTVGLGYRCKWFYTDLAYKYDVYKSDFYAFSDAALQATKVTNERHQLLLTLGVHF</sequence>
<proteinExistence type="predicted"/>
<reference evidence="2 3" key="1">
    <citation type="submission" date="2018-08" db="EMBL/GenBank/DDBJ databases">
        <title>A genome reference for cultivated species of the human gut microbiota.</title>
        <authorList>
            <person name="Zou Y."/>
            <person name="Xue W."/>
            <person name="Luo G."/>
        </authorList>
    </citation>
    <scope>NUCLEOTIDE SEQUENCE [LARGE SCALE GENOMIC DNA]</scope>
    <source>
        <strain evidence="2 3">AM31-10</strain>
    </source>
</reference>
<dbReference type="RefSeq" id="WP_118163102.1">
    <property type="nucleotide sequence ID" value="NZ_JAQEYB010000011.1"/>
</dbReference>
<accession>A0A414G1S3</accession>
<dbReference type="AlphaFoldDB" id="A0A414G1S3"/>